<dbReference type="Pfam" id="PF01648">
    <property type="entry name" value="ACPS"/>
    <property type="match status" value="1"/>
</dbReference>
<dbReference type="AlphaFoldDB" id="A0A918N466"/>
<dbReference type="GO" id="GO:0005829">
    <property type="term" value="C:cytosol"/>
    <property type="evidence" value="ECO:0007669"/>
    <property type="project" value="TreeGrafter"/>
</dbReference>
<gene>
    <name evidence="5" type="primary">sfp</name>
    <name evidence="5" type="ORF">GCM10007384_37050</name>
</gene>
<dbReference type="PANTHER" id="PTHR12215:SF10">
    <property type="entry name" value="L-AMINOADIPATE-SEMIALDEHYDE DEHYDROGENASE-PHOSPHOPANTETHEINYL TRANSFERASE"/>
    <property type="match status" value="1"/>
</dbReference>
<dbReference type="GO" id="GO:0000287">
    <property type="term" value="F:magnesium ion binding"/>
    <property type="evidence" value="ECO:0007669"/>
    <property type="project" value="InterPro"/>
</dbReference>
<evidence type="ECO:0000259" key="3">
    <source>
        <dbReference type="Pfam" id="PF01648"/>
    </source>
</evidence>
<comment type="caution">
    <text evidence="5">The sequence shown here is derived from an EMBL/GenBank/DDBJ whole genome shotgun (WGS) entry which is preliminary data.</text>
</comment>
<name>A0A918N466_9FLAO</name>
<evidence type="ECO:0000313" key="5">
    <source>
        <dbReference type="EMBL" id="GGX32858.1"/>
    </source>
</evidence>
<dbReference type="EMBL" id="BMWS01000036">
    <property type="protein sequence ID" value="GGX32858.1"/>
    <property type="molecule type" value="Genomic_DNA"/>
</dbReference>
<dbReference type="Proteomes" id="UP000601108">
    <property type="component" value="Unassembled WGS sequence"/>
</dbReference>
<dbReference type="InterPro" id="IPR037143">
    <property type="entry name" value="4-PPantetheinyl_Trfase_dom_sf"/>
</dbReference>
<dbReference type="PANTHER" id="PTHR12215">
    <property type="entry name" value="PHOSPHOPANTETHEINE TRANSFERASE"/>
    <property type="match status" value="1"/>
</dbReference>
<keyword evidence="6" id="KW-1185">Reference proteome</keyword>
<dbReference type="InterPro" id="IPR050559">
    <property type="entry name" value="P-Pant_transferase_sf"/>
</dbReference>
<evidence type="ECO:0000313" key="6">
    <source>
        <dbReference type="Proteomes" id="UP000601108"/>
    </source>
</evidence>
<comment type="similarity">
    <text evidence="1">Belongs to the P-Pant transferase superfamily. Gsp/Sfp/HetI/AcpT family.</text>
</comment>
<proteinExistence type="inferred from homology"/>
<evidence type="ECO:0000256" key="1">
    <source>
        <dbReference type="ARBA" id="ARBA00010990"/>
    </source>
</evidence>
<evidence type="ECO:0000259" key="4">
    <source>
        <dbReference type="Pfam" id="PF22624"/>
    </source>
</evidence>
<protein>
    <submittedName>
        <fullName evidence="5">4'-phosphopantetheinyl transferase</fullName>
    </submittedName>
</protein>
<dbReference type="GO" id="GO:0019878">
    <property type="term" value="P:lysine biosynthetic process via aminoadipic acid"/>
    <property type="evidence" value="ECO:0007669"/>
    <property type="project" value="TreeGrafter"/>
</dbReference>
<feature type="domain" description="4'-phosphopantetheinyl transferase" evidence="3">
    <location>
        <begin position="107"/>
        <end position="179"/>
    </location>
</feature>
<dbReference type="RefSeq" id="WP_027413707.1">
    <property type="nucleotide sequence ID" value="NZ_BMWS01000036.1"/>
</dbReference>
<accession>A0A918N466</accession>
<organism evidence="5 6">
    <name type="scientific">Aquimarina muelleri</name>
    <dbReference type="NCBI Taxonomy" id="279356"/>
    <lineage>
        <taxon>Bacteria</taxon>
        <taxon>Pseudomonadati</taxon>
        <taxon>Bacteroidota</taxon>
        <taxon>Flavobacteriia</taxon>
        <taxon>Flavobacteriales</taxon>
        <taxon>Flavobacteriaceae</taxon>
        <taxon>Aquimarina</taxon>
    </lineage>
</organism>
<dbReference type="Pfam" id="PF22624">
    <property type="entry name" value="AASDHPPT_N"/>
    <property type="match status" value="1"/>
</dbReference>
<sequence>MQPINIFFTSFKKPLDQEVFSDYLSLLPVELREKNLRYIRWQNRHAHLFGRLLLMEALKIYGVEKDIWEHIAYTSYHRPYLTLNGYDFNISHSGDFVICAIGKNVRLGIDIEENRDVDFKRFWNIMTPDQWDEINRSSCSLKMFYKYWTIKESVIKADGRGFYIPLDKLEVKNNTVQLEEKLWFVNELEFTSGYSVALTTSKLSTFKMHEVNFYKSHLV</sequence>
<dbReference type="InterPro" id="IPR008278">
    <property type="entry name" value="4-PPantetheinyl_Trfase_dom"/>
</dbReference>
<dbReference type="GO" id="GO:0008897">
    <property type="term" value="F:holo-[acyl-carrier-protein] synthase activity"/>
    <property type="evidence" value="ECO:0007669"/>
    <property type="project" value="InterPro"/>
</dbReference>
<keyword evidence="2 5" id="KW-0808">Transferase</keyword>
<dbReference type="Gene3D" id="3.90.470.20">
    <property type="entry name" value="4'-phosphopantetheinyl transferase domain"/>
    <property type="match status" value="2"/>
</dbReference>
<evidence type="ECO:0000256" key="2">
    <source>
        <dbReference type="ARBA" id="ARBA00022679"/>
    </source>
</evidence>
<dbReference type="SUPFAM" id="SSF56214">
    <property type="entry name" value="4'-phosphopantetheinyl transferase"/>
    <property type="match status" value="2"/>
</dbReference>
<feature type="domain" description="4'-phosphopantetheinyl transferase N-terminal" evidence="4">
    <location>
        <begin position="18"/>
        <end position="100"/>
    </location>
</feature>
<reference evidence="5 6" key="1">
    <citation type="journal article" date="2014" name="Int. J. Syst. Evol. Microbiol.">
        <title>Complete genome sequence of Corynebacterium casei LMG S-19264T (=DSM 44701T), isolated from a smear-ripened cheese.</title>
        <authorList>
            <consortium name="US DOE Joint Genome Institute (JGI-PGF)"/>
            <person name="Walter F."/>
            <person name="Albersmeier A."/>
            <person name="Kalinowski J."/>
            <person name="Ruckert C."/>
        </authorList>
    </citation>
    <scope>NUCLEOTIDE SEQUENCE [LARGE SCALE GENOMIC DNA]</scope>
    <source>
        <strain evidence="5 6">KCTC 12285</strain>
    </source>
</reference>
<dbReference type="InterPro" id="IPR055066">
    <property type="entry name" value="AASDHPPT_N"/>
</dbReference>